<feature type="transmembrane region" description="Helical" evidence="2">
    <location>
        <begin position="49"/>
        <end position="67"/>
    </location>
</feature>
<dbReference type="RefSeq" id="WP_036716610.1">
    <property type="nucleotide sequence ID" value="NZ_KK082302.1"/>
</dbReference>
<gene>
    <name evidence="3" type="ORF">BG53_09150</name>
</gene>
<sequence>MLRSIALGLLLVSLAAALVLHPSESLQSALQGLTVWWEIVFPGLLPFYVLSELLFALGAVHALGALLEPLMRQAFRLPGDAGWAVALGWTAGFPAGAEAAARLHQRRRGFHDPGLQHHIRGRYIQQYDHKNGGGQYPPHRGRHRASIPRVHYGASSSPPLV</sequence>
<evidence type="ECO:0000313" key="3">
    <source>
        <dbReference type="EMBL" id="EXX85221.1"/>
    </source>
</evidence>
<keyword evidence="4" id="KW-1185">Reference proteome</keyword>
<evidence type="ECO:0000256" key="1">
    <source>
        <dbReference type="SAM" id="MobiDB-lite"/>
    </source>
</evidence>
<feature type="region of interest" description="Disordered" evidence="1">
    <location>
        <begin position="130"/>
        <end position="161"/>
    </location>
</feature>
<dbReference type="EMBL" id="JFHU01000237">
    <property type="protein sequence ID" value="EXX85221.1"/>
    <property type="molecule type" value="Genomic_DNA"/>
</dbReference>
<evidence type="ECO:0000256" key="2">
    <source>
        <dbReference type="SAM" id="Phobius"/>
    </source>
</evidence>
<keyword evidence="2" id="KW-1133">Transmembrane helix</keyword>
<accession>A0A9W5RYU8</accession>
<dbReference type="OrthoDB" id="1645614at2"/>
<name>A0A9W5RYU8_9BACL</name>
<dbReference type="Proteomes" id="UP000053750">
    <property type="component" value="Unassembled WGS sequence"/>
</dbReference>
<comment type="caution">
    <text evidence="3">The sequence shown here is derived from an EMBL/GenBank/DDBJ whole genome shotgun (WGS) entry which is preliminary data.</text>
</comment>
<evidence type="ECO:0008006" key="5">
    <source>
        <dbReference type="Google" id="ProtNLM"/>
    </source>
</evidence>
<organism evidence="3 4">
    <name type="scientific">Paenibacillus darwinianus</name>
    <dbReference type="NCBI Taxonomy" id="1380763"/>
    <lineage>
        <taxon>Bacteria</taxon>
        <taxon>Bacillati</taxon>
        <taxon>Bacillota</taxon>
        <taxon>Bacilli</taxon>
        <taxon>Bacillales</taxon>
        <taxon>Paenibacillaceae</taxon>
        <taxon>Paenibacillus</taxon>
    </lineage>
</organism>
<proteinExistence type="predicted"/>
<dbReference type="AlphaFoldDB" id="A0A9W5RYU8"/>
<protein>
    <recommendedName>
        <fullName evidence="5">Nucleoside transporter/FeoB GTPase Gate domain-containing protein</fullName>
    </recommendedName>
</protein>
<evidence type="ECO:0000313" key="4">
    <source>
        <dbReference type="Proteomes" id="UP000053750"/>
    </source>
</evidence>
<keyword evidence="2" id="KW-0812">Transmembrane</keyword>
<keyword evidence="2" id="KW-0472">Membrane</keyword>
<reference evidence="3 4" key="1">
    <citation type="submission" date="2014-02" db="EMBL/GenBank/DDBJ databases">
        <title>Genome sequence of Paenibacillus darwinianus reveals adaptive mechanisms for survival in Antarctic soils.</title>
        <authorList>
            <person name="Dsouza M."/>
            <person name="Taylor M.W."/>
            <person name="Turner S.J."/>
            <person name="Aislabie J."/>
        </authorList>
    </citation>
    <scope>NUCLEOTIDE SEQUENCE [LARGE SCALE GENOMIC DNA]</scope>
    <source>
        <strain evidence="3 4">CE1</strain>
    </source>
</reference>